<dbReference type="Proteomes" id="UP000324222">
    <property type="component" value="Unassembled WGS sequence"/>
</dbReference>
<reference evidence="1 2" key="1">
    <citation type="submission" date="2019-05" db="EMBL/GenBank/DDBJ databases">
        <title>Another draft genome of Portunus trituberculatus and its Hox gene families provides insights of decapod evolution.</title>
        <authorList>
            <person name="Jeong J.-H."/>
            <person name="Song I."/>
            <person name="Kim S."/>
            <person name="Choi T."/>
            <person name="Kim D."/>
            <person name="Ryu S."/>
            <person name="Kim W."/>
        </authorList>
    </citation>
    <scope>NUCLEOTIDE SEQUENCE [LARGE SCALE GENOMIC DNA]</scope>
    <source>
        <tissue evidence="1">Muscle</tissue>
    </source>
</reference>
<evidence type="ECO:0000313" key="1">
    <source>
        <dbReference type="EMBL" id="MPC10664.1"/>
    </source>
</evidence>
<accession>A0A5B7CPU6</accession>
<proteinExistence type="predicted"/>
<name>A0A5B7CPU6_PORTR</name>
<evidence type="ECO:0000313" key="2">
    <source>
        <dbReference type="Proteomes" id="UP000324222"/>
    </source>
</evidence>
<sequence>MKKLKGFGEGFIHDTWVNEKNCCHEVTECNRGFEREDVVHLFMEEDDEWDEDYRGCLVYEY</sequence>
<protein>
    <submittedName>
        <fullName evidence="1">Uncharacterized protein</fullName>
    </submittedName>
</protein>
<gene>
    <name evidence="1" type="ORF">E2C01_003303</name>
</gene>
<dbReference type="AlphaFoldDB" id="A0A5B7CPU6"/>
<organism evidence="1 2">
    <name type="scientific">Portunus trituberculatus</name>
    <name type="common">Swimming crab</name>
    <name type="synonym">Neptunus trituberculatus</name>
    <dbReference type="NCBI Taxonomy" id="210409"/>
    <lineage>
        <taxon>Eukaryota</taxon>
        <taxon>Metazoa</taxon>
        <taxon>Ecdysozoa</taxon>
        <taxon>Arthropoda</taxon>
        <taxon>Crustacea</taxon>
        <taxon>Multicrustacea</taxon>
        <taxon>Malacostraca</taxon>
        <taxon>Eumalacostraca</taxon>
        <taxon>Eucarida</taxon>
        <taxon>Decapoda</taxon>
        <taxon>Pleocyemata</taxon>
        <taxon>Brachyura</taxon>
        <taxon>Eubrachyura</taxon>
        <taxon>Portunoidea</taxon>
        <taxon>Portunidae</taxon>
        <taxon>Portuninae</taxon>
        <taxon>Portunus</taxon>
    </lineage>
</organism>
<keyword evidence="2" id="KW-1185">Reference proteome</keyword>
<dbReference type="EMBL" id="VSRR010000126">
    <property type="protein sequence ID" value="MPC10664.1"/>
    <property type="molecule type" value="Genomic_DNA"/>
</dbReference>
<comment type="caution">
    <text evidence="1">The sequence shown here is derived from an EMBL/GenBank/DDBJ whole genome shotgun (WGS) entry which is preliminary data.</text>
</comment>